<dbReference type="Proteomes" id="UP000621447">
    <property type="component" value="Unassembled WGS sequence"/>
</dbReference>
<evidence type="ECO:0000313" key="1">
    <source>
        <dbReference type="EMBL" id="NTS65520.1"/>
    </source>
</evidence>
<dbReference type="RefSeq" id="WP_174194126.1">
    <property type="nucleotide sequence ID" value="NZ_JABULH010000003.1"/>
</dbReference>
<name>A0ABX2JJ73_9SPHN</name>
<proteinExistence type="predicted"/>
<protein>
    <submittedName>
        <fullName evidence="1">Transcriptional regulator</fullName>
    </submittedName>
</protein>
<dbReference type="EMBL" id="JABULH010000003">
    <property type="protein sequence ID" value="NTS65520.1"/>
    <property type="molecule type" value="Genomic_DNA"/>
</dbReference>
<gene>
    <name evidence="1" type="ORF">HRV97_10140</name>
</gene>
<organism evidence="1 2">
    <name type="scientific">Sphingomonas hominis</name>
    <dbReference type="NCBI Taxonomy" id="2741495"/>
    <lineage>
        <taxon>Bacteria</taxon>
        <taxon>Pseudomonadati</taxon>
        <taxon>Pseudomonadota</taxon>
        <taxon>Alphaproteobacteria</taxon>
        <taxon>Sphingomonadales</taxon>
        <taxon>Sphingomonadaceae</taxon>
        <taxon>Sphingomonas</taxon>
    </lineage>
</organism>
<accession>A0ABX2JJ73</accession>
<sequence length="185" mass="20413">MLVFLDFEASSLSKQSYPIEVAWVFEDGRRESHLIRPAPSWDDWDAAAEAVHGITRAELLERGEDHATVARRMVDQLSGHDLLASAPSWDGKWLSVLLRAAKLPRHSLRLRDSDDAHRERAHAILSRTLSDNALASAVAEVLEQSEPRRAGEPPAHRALADAAEEHARWIAIGQLAETRAGGIPA</sequence>
<dbReference type="InterPro" id="IPR012337">
    <property type="entry name" value="RNaseH-like_sf"/>
</dbReference>
<dbReference type="InterPro" id="IPR036397">
    <property type="entry name" value="RNaseH_sf"/>
</dbReference>
<dbReference type="SUPFAM" id="SSF53098">
    <property type="entry name" value="Ribonuclease H-like"/>
    <property type="match status" value="1"/>
</dbReference>
<keyword evidence="2" id="KW-1185">Reference proteome</keyword>
<dbReference type="Gene3D" id="3.30.420.10">
    <property type="entry name" value="Ribonuclease H-like superfamily/Ribonuclease H"/>
    <property type="match status" value="1"/>
</dbReference>
<reference evidence="1 2" key="1">
    <citation type="submission" date="2020-06" db="EMBL/GenBank/DDBJ databases">
        <title>Sphingomonas hominis sp. nov., a member of the Sphingomonas, isolated from the hair of a 22-year-old girl.</title>
        <authorList>
            <person name="Zhang D.-F."/>
            <person name="Cui X.-W."/>
        </authorList>
    </citation>
    <scope>NUCLEOTIDE SEQUENCE [LARGE SCALE GENOMIC DNA]</scope>
    <source>
        <strain evidence="1 2">HHU CXW</strain>
    </source>
</reference>
<comment type="caution">
    <text evidence="1">The sequence shown here is derived from an EMBL/GenBank/DDBJ whole genome shotgun (WGS) entry which is preliminary data.</text>
</comment>
<evidence type="ECO:0000313" key="2">
    <source>
        <dbReference type="Proteomes" id="UP000621447"/>
    </source>
</evidence>